<gene>
    <name evidence="5" type="ORF">DDZ18_02570</name>
</gene>
<dbReference type="InterPro" id="IPR031107">
    <property type="entry name" value="Small_HSP"/>
</dbReference>
<proteinExistence type="inferred from homology"/>
<evidence type="ECO:0000256" key="2">
    <source>
        <dbReference type="RuleBase" id="RU003616"/>
    </source>
</evidence>
<dbReference type="SUPFAM" id="SSF49764">
    <property type="entry name" value="HSP20-like chaperones"/>
    <property type="match status" value="1"/>
</dbReference>
<name>A0A2U2BWW0_9PROT</name>
<evidence type="ECO:0000256" key="1">
    <source>
        <dbReference type="PROSITE-ProRule" id="PRU00285"/>
    </source>
</evidence>
<comment type="caution">
    <text evidence="5">The sequence shown here is derived from an EMBL/GenBank/DDBJ whole genome shotgun (WGS) entry which is preliminary data.</text>
</comment>
<dbReference type="RefSeq" id="WP_109251783.1">
    <property type="nucleotide sequence ID" value="NZ_QEXV01000001.1"/>
</dbReference>
<evidence type="ECO:0000256" key="3">
    <source>
        <dbReference type="SAM" id="MobiDB-lite"/>
    </source>
</evidence>
<dbReference type="InterPro" id="IPR008978">
    <property type="entry name" value="HSP20-like_chaperone"/>
</dbReference>
<keyword evidence="6" id="KW-1185">Reference proteome</keyword>
<dbReference type="PROSITE" id="PS01031">
    <property type="entry name" value="SHSP"/>
    <property type="match status" value="1"/>
</dbReference>
<comment type="similarity">
    <text evidence="1 2">Belongs to the small heat shock protein (HSP20) family.</text>
</comment>
<evidence type="ECO:0000313" key="5">
    <source>
        <dbReference type="EMBL" id="PWE18508.1"/>
    </source>
</evidence>
<dbReference type="Pfam" id="PF00011">
    <property type="entry name" value="HSP20"/>
    <property type="match status" value="1"/>
</dbReference>
<dbReference type="EMBL" id="QEXV01000001">
    <property type="protein sequence ID" value="PWE18508.1"/>
    <property type="molecule type" value="Genomic_DNA"/>
</dbReference>
<feature type="domain" description="SHSP" evidence="4">
    <location>
        <begin position="56"/>
        <end position="170"/>
    </location>
</feature>
<dbReference type="Proteomes" id="UP000245168">
    <property type="component" value="Unassembled WGS sequence"/>
</dbReference>
<dbReference type="OrthoDB" id="9808910at2"/>
<reference evidence="6" key="1">
    <citation type="submission" date="2018-05" db="EMBL/GenBank/DDBJ databases">
        <authorList>
            <person name="Liu B.-T."/>
        </authorList>
    </citation>
    <scope>NUCLEOTIDE SEQUENCE [LARGE SCALE GENOMIC DNA]</scope>
    <source>
        <strain evidence="6">WD6-1</strain>
    </source>
</reference>
<dbReference type="Gene3D" id="2.60.40.790">
    <property type="match status" value="1"/>
</dbReference>
<dbReference type="AlphaFoldDB" id="A0A2U2BWW0"/>
<protein>
    <recommendedName>
        <fullName evidence="4">SHSP domain-containing protein</fullName>
    </recommendedName>
</protein>
<sequence length="171" mass="19348">MKTQSMEPRRRQRTRRRALAPFEGAWAEDPFGALHEEVDRLFDEFASAPRLRAFAGRDGGWAPSVDLVEKDGELVLTAELPGMTEDDVEVSVDDSSLIISGEKQSSREEKGEKRHLVERAWGRFERVVPLGFEPEDDRVDASFKDGVLTVTVPKPKDAWLRERKITVKRGG</sequence>
<organism evidence="5 6">
    <name type="scientific">Marinicauda salina</name>
    <dbReference type="NCBI Taxonomy" id="2135793"/>
    <lineage>
        <taxon>Bacteria</taxon>
        <taxon>Pseudomonadati</taxon>
        <taxon>Pseudomonadota</taxon>
        <taxon>Alphaproteobacteria</taxon>
        <taxon>Maricaulales</taxon>
        <taxon>Maricaulaceae</taxon>
        <taxon>Marinicauda</taxon>
    </lineage>
</organism>
<dbReference type="InterPro" id="IPR002068">
    <property type="entry name" value="A-crystallin/Hsp20_dom"/>
</dbReference>
<feature type="region of interest" description="Disordered" evidence="3">
    <location>
        <begin position="93"/>
        <end position="112"/>
    </location>
</feature>
<dbReference type="CDD" id="cd06464">
    <property type="entry name" value="ACD_sHsps-like"/>
    <property type="match status" value="1"/>
</dbReference>
<dbReference type="PANTHER" id="PTHR11527">
    <property type="entry name" value="HEAT-SHOCK PROTEIN 20 FAMILY MEMBER"/>
    <property type="match status" value="1"/>
</dbReference>
<evidence type="ECO:0000259" key="4">
    <source>
        <dbReference type="PROSITE" id="PS01031"/>
    </source>
</evidence>
<accession>A0A2U2BWW0</accession>
<evidence type="ECO:0000313" key="6">
    <source>
        <dbReference type="Proteomes" id="UP000245168"/>
    </source>
</evidence>